<evidence type="ECO:0000256" key="6">
    <source>
        <dbReference type="RuleBase" id="RU361134"/>
    </source>
</evidence>
<gene>
    <name evidence="8" type="ORF">NNL38_19250</name>
</gene>
<evidence type="ECO:0000256" key="4">
    <source>
        <dbReference type="ARBA" id="ARBA00023295"/>
    </source>
</evidence>
<dbReference type="EC" id="3.2.1.1" evidence="6"/>
<evidence type="ECO:0000256" key="5">
    <source>
        <dbReference type="RuleBase" id="RU003615"/>
    </source>
</evidence>
<dbReference type="EMBL" id="CP101509">
    <property type="protein sequence ID" value="UTV30700.1"/>
    <property type="molecule type" value="Genomic_DNA"/>
</dbReference>
<proteinExistence type="inferred from homology"/>
<dbReference type="RefSeq" id="WP_255392066.1">
    <property type="nucleotide sequence ID" value="NZ_CP101509.1"/>
</dbReference>
<evidence type="ECO:0000256" key="2">
    <source>
        <dbReference type="ARBA" id="ARBA00022801"/>
    </source>
</evidence>
<keyword evidence="9" id="KW-1185">Reference proteome</keyword>
<dbReference type="CDD" id="cd11315">
    <property type="entry name" value="AmyAc_bac1_AmyA"/>
    <property type="match status" value="1"/>
</dbReference>
<evidence type="ECO:0000313" key="9">
    <source>
        <dbReference type="Proteomes" id="UP001057998"/>
    </source>
</evidence>
<dbReference type="SMART" id="SM00642">
    <property type="entry name" value="Aamy"/>
    <property type="match status" value="1"/>
</dbReference>
<evidence type="ECO:0000259" key="7">
    <source>
        <dbReference type="SMART" id="SM00642"/>
    </source>
</evidence>
<reference evidence="8" key="1">
    <citation type="submission" date="2022-07" db="EMBL/GenBank/DDBJ databases">
        <title>Genome sequencing of Photobacterium atrarenae GJH2-4.</title>
        <authorList>
            <person name="Park S.-J."/>
        </authorList>
    </citation>
    <scope>NUCLEOTIDE SEQUENCE</scope>
    <source>
        <strain evidence="8">GJH2-4</strain>
    </source>
</reference>
<dbReference type="Pfam" id="PF00128">
    <property type="entry name" value="Alpha-amylase"/>
    <property type="match status" value="1"/>
</dbReference>
<dbReference type="SUPFAM" id="SSF51011">
    <property type="entry name" value="Glycosyl hydrolase domain"/>
    <property type="match status" value="1"/>
</dbReference>
<dbReference type="PRINTS" id="PR00110">
    <property type="entry name" value="ALPHAAMYLASE"/>
</dbReference>
<keyword evidence="2 6" id="KW-0378">Hydrolase</keyword>
<keyword evidence="3 6" id="KW-0119">Carbohydrate metabolism</keyword>
<dbReference type="Gene3D" id="3.20.20.80">
    <property type="entry name" value="Glycosidases"/>
    <property type="match status" value="1"/>
</dbReference>
<accession>A0ABY5GPG3</accession>
<organism evidence="8 9">
    <name type="scientific">Photobacterium atrarenae</name>
    <dbReference type="NCBI Taxonomy" id="865757"/>
    <lineage>
        <taxon>Bacteria</taxon>
        <taxon>Pseudomonadati</taxon>
        <taxon>Pseudomonadota</taxon>
        <taxon>Gammaproteobacteria</taxon>
        <taxon>Vibrionales</taxon>
        <taxon>Vibrionaceae</taxon>
        <taxon>Photobacterium</taxon>
    </lineage>
</organism>
<dbReference type="InterPro" id="IPR017853">
    <property type="entry name" value="GH"/>
</dbReference>
<evidence type="ECO:0000256" key="3">
    <source>
        <dbReference type="ARBA" id="ARBA00023277"/>
    </source>
</evidence>
<keyword evidence="4 6" id="KW-0326">Glycosidase</keyword>
<dbReference type="SUPFAM" id="SSF51445">
    <property type="entry name" value="(Trans)glycosidases"/>
    <property type="match status" value="1"/>
</dbReference>
<dbReference type="Proteomes" id="UP001057998">
    <property type="component" value="Chromosome 2"/>
</dbReference>
<dbReference type="InterPro" id="IPR006047">
    <property type="entry name" value="GH13_cat_dom"/>
</dbReference>
<sequence length="486" mass="54305">MGTSTSTKPFNFHQTSFHQTTKSLLLGAGALLVSGIGVSTAHAETILHAFNWKYSDVTSQAKDIAAAGYKKVLISPPLKSTGEQWWARYQPQDIRLIDSPLGNKEDLQALITALNNEGVAVYADVVLNHMANESWKRSDLNYPGSELLAQYGQDMDYVNRQKLFGDLSQGQFSDNDFHPAGCITDWSDPGHVQYWRLCGGNGDTGLPDLDPNAWVVGQQRLYLQALKAMGIKGFRVDAVKHMSDYQISQIFTPEITAGMHVFGEVITSGGKGSSDYHSFLEPYLNNTNHGAYDFPLFASIRAAFSFGGSMSQLHDPQAYGQALADERAITFTITHDIPTNDGFRYQIMDPTDEQLAYAYILGKDGGTPLIYSDALSVEEDKDNGRWKEVWNRSEMVSMISFHNQMQGKSMETLYSDSCLLIFKREKEGLVAINKCGEARSYTIDTYNTEFNWYMPYQDKLSNHSETITSRYHTLTVPARTARMLAL</sequence>
<dbReference type="PANTHER" id="PTHR43447">
    <property type="entry name" value="ALPHA-AMYLASE"/>
    <property type="match status" value="1"/>
</dbReference>
<dbReference type="InterPro" id="IPR006046">
    <property type="entry name" value="Alpha_amylase"/>
</dbReference>
<comment type="catalytic activity">
    <reaction evidence="6">
        <text>Endohydrolysis of (1-&gt;4)-alpha-D-glucosidic linkages in polysaccharides containing three or more (1-&gt;4)-alpha-linked D-glucose units.</text>
        <dbReference type="EC" id="3.2.1.1"/>
    </reaction>
</comment>
<comment type="similarity">
    <text evidence="1 5">Belongs to the glycosyl hydrolase 13 family.</text>
</comment>
<protein>
    <recommendedName>
        <fullName evidence="6">Alpha-amylase</fullName>
        <ecNumber evidence="6">3.2.1.1</ecNumber>
    </recommendedName>
</protein>
<name>A0ABY5GPG3_9GAMM</name>
<evidence type="ECO:0000256" key="1">
    <source>
        <dbReference type="ARBA" id="ARBA00008061"/>
    </source>
</evidence>
<feature type="domain" description="Glycosyl hydrolase family 13 catalytic" evidence="7">
    <location>
        <begin position="44"/>
        <end position="402"/>
    </location>
</feature>
<evidence type="ECO:0000313" key="8">
    <source>
        <dbReference type="EMBL" id="UTV30700.1"/>
    </source>
</evidence>